<comment type="caution">
    <text evidence="2">The sequence shown here is derived from an EMBL/GenBank/DDBJ whole genome shotgun (WGS) entry which is preliminary data.</text>
</comment>
<dbReference type="EMBL" id="JACOOR010000005">
    <property type="protein sequence ID" value="MBC5660223.1"/>
    <property type="molecule type" value="Genomic_DNA"/>
</dbReference>
<organism evidence="2 3">
    <name type="scientific">Anaerosacchariphilus hominis</name>
    <dbReference type="NCBI Taxonomy" id="2763017"/>
    <lineage>
        <taxon>Bacteria</taxon>
        <taxon>Bacillati</taxon>
        <taxon>Bacillota</taxon>
        <taxon>Clostridia</taxon>
        <taxon>Lachnospirales</taxon>
        <taxon>Lachnospiraceae</taxon>
        <taxon>Anaerosacchariphilus</taxon>
    </lineage>
</organism>
<keyword evidence="3" id="KW-1185">Reference proteome</keyword>
<evidence type="ECO:0000313" key="3">
    <source>
        <dbReference type="Proteomes" id="UP000649345"/>
    </source>
</evidence>
<feature type="domain" description="DUF6472" evidence="1">
    <location>
        <begin position="9"/>
        <end position="64"/>
    </location>
</feature>
<sequence>MTKKKQKMTNCEVCGNYVYDDDYGYYVCEMDLDEDEMRLFIQGSFHGCPYFQYGDEYRIVRHQM</sequence>
<proteinExistence type="predicted"/>
<name>A0A923LDE8_9FIRM</name>
<dbReference type="Proteomes" id="UP000649345">
    <property type="component" value="Unassembled WGS sequence"/>
</dbReference>
<dbReference type="Pfam" id="PF20076">
    <property type="entry name" value="DUF6472"/>
    <property type="match status" value="1"/>
</dbReference>
<accession>A0A923LDE8</accession>
<dbReference type="AlphaFoldDB" id="A0A923LDE8"/>
<gene>
    <name evidence="2" type="ORF">H8S44_10610</name>
</gene>
<evidence type="ECO:0000313" key="2">
    <source>
        <dbReference type="EMBL" id="MBC5660223.1"/>
    </source>
</evidence>
<protein>
    <recommendedName>
        <fullName evidence="1">DUF6472 domain-containing protein</fullName>
    </recommendedName>
</protein>
<reference evidence="2" key="1">
    <citation type="submission" date="2020-08" db="EMBL/GenBank/DDBJ databases">
        <title>Genome public.</title>
        <authorList>
            <person name="Liu C."/>
            <person name="Sun Q."/>
        </authorList>
    </citation>
    <scope>NUCLEOTIDE SEQUENCE</scope>
    <source>
        <strain evidence="2">NSJ-68</strain>
    </source>
</reference>
<evidence type="ECO:0000259" key="1">
    <source>
        <dbReference type="Pfam" id="PF20076"/>
    </source>
</evidence>
<dbReference type="InterPro" id="IPR045525">
    <property type="entry name" value="DUF6472"/>
</dbReference>
<dbReference type="RefSeq" id="WP_186873657.1">
    <property type="nucleotide sequence ID" value="NZ_JACOOR010000005.1"/>
</dbReference>